<evidence type="ECO:0000313" key="1">
    <source>
        <dbReference type="EMBL" id="MCW3712083.1"/>
    </source>
</evidence>
<gene>
    <name evidence="1" type="ORF">UE95_012375</name>
</gene>
<organism evidence="1 2">
    <name type="scientific">Burkholderia cenocepacia</name>
    <dbReference type="NCBI Taxonomy" id="95486"/>
    <lineage>
        <taxon>Bacteria</taxon>
        <taxon>Pseudomonadati</taxon>
        <taxon>Pseudomonadota</taxon>
        <taxon>Betaproteobacteria</taxon>
        <taxon>Burkholderiales</taxon>
        <taxon>Burkholderiaceae</taxon>
        <taxon>Burkholderia</taxon>
        <taxon>Burkholderia cepacia complex</taxon>
    </lineage>
</organism>
<dbReference type="EMBL" id="JYMX02000008">
    <property type="protein sequence ID" value="MCW3712083.1"/>
    <property type="molecule type" value="Genomic_DNA"/>
</dbReference>
<comment type="caution">
    <text evidence="1">The sequence shown here is derived from an EMBL/GenBank/DDBJ whole genome shotgun (WGS) entry which is preliminary data.</text>
</comment>
<name>A0ABD4UCN2_9BURK</name>
<reference evidence="1 2" key="2">
    <citation type="journal article" date="2017" name="Front. Microbiol.">
        <title>Genomics Reveals a Unique Clone of Burkholderia cenocepacia Harboring an Actively Excising Novel Genomic Island.</title>
        <authorList>
            <person name="Patil P.P."/>
            <person name="Mali S."/>
            <person name="Midha S."/>
            <person name="Gautam V."/>
            <person name="Dash L."/>
            <person name="Kumar S."/>
            <person name="Shastri J."/>
            <person name="Singhal L."/>
            <person name="Patil P.B."/>
        </authorList>
    </citation>
    <scope>NUCLEOTIDE SEQUENCE [LARGE SCALE GENOMIC DNA]</scope>
    <source>
        <strain evidence="1 2">BC-19</strain>
    </source>
</reference>
<reference evidence="1 2" key="1">
    <citation type="journal article" date="2017" name="Front. Microbiol.">
        <title>Genomics reveals a unique clone of Burkholderia cenocepacia harbouring an actively excising novel genomic island.</title>
        <authorList>
            <person name="Patil P."/>
            <person name="Mali S."/>
            <person name="Midha S."/>
            <person name="Gautam V."/>
            <person name="Dash L."/>
            <person name="Kumar S."/>
            <person name="Shastri J."/>
            <person name="Singhal L."/>
            <person name="Patil P.B."/>
        </authorList>
    </citation>
    <scope>NUCLEOTIDE SEQUENCE [LARGE SCALE GENOMIC DNA]</scope>
    <source>
        <strain evidence="1 2">BC-19</strain>
    </source>
</reference>
<accession>A0ABD4UCN2</accession>
<sequence length="130" mass="14905">MKKNRYLIIRKTGKGKDEANYLIGMKKVEQFPKHESIAVIVSVPGFLLREILNEKAPVEHLSENNEKWTFGDFDVVLKKHEFHSVLLVAYNGVRIDEICLRGKFEDASLEREASGKTPLGKFYLEILGEN</sequence>
<dbReference type="Proteomes" id="UP000191686">
    <property type="component" value="Unassembled WGS sequence"/>
</dbReference>
<dbReference type="AlphaFoldDB" id="A0ABD4UCN2"/>
<evidence type="ECO:0000313" key="2">
    <source>
        <dbReference type="Proteomes" id="UP000191686"/>
    </source>
</evidence>
<protein>
    <submittedName>
        <fullName evidence="1">Uncharacterized protein</fullName>
    </submittedName>
</protein>
<dbReference type="RefSeq" id="WP_143262314.1">
    <property type="nucleotide sequence ID" value="NZ_JAIMHC010000001.1"/>
</dbReference>
<proteinExistence type="predicted"/>